<dbReference type="AlphaFoldDB" id="A0A5D6VCZ5"/>
<dbReference type="EMBL" id="VTHL01000003">
    <property type="protein sequence ID" value="TYZ12719.1"/>
    <property type="molecule type" value="Genomic_DNA"/>
</dbReference>
<evidence type="ECO:0000313" key="2">
    <source>
        <dbReference type="Proteomes" id="UP000322791"/>
    </source>
</evidence>
<evidence type="ECO:0008006" key="3">
    <source>
        <dbReference type="Google" id="ProtNLM"/>
    </source>
</evidence>
<dbReference type="SUPFAM" id="SSF56024">
    <property type="entry name" value="Phospholipase D/nuclease"/>
    <property type="match status" value="1"/>
</dbReference>
<reference evidence="1 2" key="1">
    <citation type="submission" date="2019-08" db="EMBL/GenBank/DDBJ databases">
        <authorList>
            <person name="Seo M.-J."/>
        </authorList>
    </citation>
    <scope>NUCLEOTIDE SEQUENCE [LARGE SCALE GENOMIC DNA]</scope>
    <source>
        <strain evidence="1 2">KIGAM108</strain>
    </source>
</reference>
<name>A0A5D6VCZ5_9BACT</name>
<sequence>MQRPTRIDQLGHFFARGAHQFYLHCRRLKTNDKYHSTNRLLHTKLLLFDFPNGEAEIWFGSHNFTAAALTGLNLEASIVIPSAPGTGLYEQVRIYLDHIRSKCHPFDPSRIADYRALQDLPEEFTSDDDLHQVLDLITDDVPGLPGKTVLLLGDDSSELARFEVAGAGSGRPSLVEVADRRTGHTRLMRVRVQSTGYVQGGNAASYGITFTPRPYAIRLGGLPAFINTREKEFGRAELRRFKYWVNLELLELLPESAYLLPPTPRPQRAKWVVDPIGTQQIYALPEYLPLLAEEQQSSLLIPAKLKKPGRQAVIEEPDFLAAGSLGSERALRVADYSPTLEQELRSVSISDVQAFYEEWFQRPYFSPEAQRGSIALPEASTQVPERLKSLKRKLLRRQQLRLE</sequence>
<evidence type="ECO:0000313" key="1">
    <source>
        <dbReference type="EMBL" id="TYZ12719.1"/>
    </source>
</evidence>
<proteinExistence type="predicted"/>
<keyword evidence="2" id="KW-1185">Reference proteome</keyword>
<gene>
    <name evidence="1" type="ORF">FY528_05360</name>
</gene>
<dbReference type="RefSeq" id="WP_149069954.1">
    <property type="nucleotide sequence ID" value="NZ_VTHL01000003.1"/>
</dbReference>
<comment type="caution">
    <text evidence="1">The sequence shown here is derived from an EMBL/GenBank/DDBJ whole genome shotgun (WGS) entry which is preliminary data.</text>
</comment>
<protein>
    <recommendedName>
        <fullName evidence="3">NgoFVII family restriction endonuclease</fullName>
    </recommendedName>
</protein>
<organism evidence="1 2">
    <name type="scientific">Hymenobacter lutimineralis</name>
    <dbReference type="NCBI Taxonomy" id="2606448"/>
    <lineage>
        <taxon>Bacteria</taxon>
        <taxon>Pseudomonadati</taxon>
        <taxon>Bacteroidota</taxon>
        <taxon>Cytophagia</taxon>
        <taxon>Cytophagales</taxon>
        <taxon>Hymenobacteraceae</taxon>
        <taxon>Hymenobacter</taxon>
    </lineage>
</organism>
<dbReference type="Proteomes" id="UP000322791">
    <property type="component" value="Unassembled WGS sequence"/>
</dbReference>
<dbReference type="Gene3D" id="3.30.870.10">
    <property type="entry name" value="Endonuclease Chain A"/>
    <property type="match status" value="1"/>
</dbReference>
<accession>A0A5D6VCZ5</accession>